<dbReference type="GO" id="GO:0016491">
    <property type="term" value="F:oxidoreductase activity"/>
    <property type="evidence" value="ECO:0007669"/>
    <property type="project" value="UniProtKB-KW"/>
</dbReference>
<reference evidence="7 8" key="1">
    <citation type="journal article" date="2021" name="Commun. Biol.">
        <title>The genome of Shorea leprosula (Dipterocarpaceae) highlights the ecological relevance of drought in aseasonal tropical rainforests.</title>
        <authorList>
            <person name="Ng K.K.S."/>
            <person name="Kobayashi M.J."/>
            <person name="Fawcett J.A."/>
            <person name="Hatakeyama M."/>
            <person name="Paape T."/>
            <person name="Ng C.H."/>
            <person name="Ang C.C."/>
            <person name="Tnah L.H."/>
            <person name="Lee C.T."/>
            <person name="Nishiyama T."/>
            <person name="Sese J."/>
            <person name="O'Brien M.J."/>
            <person name="Copetti D."/>
            <person name="Mohd Noor M.I."/>
            <person name="Ong R.C."/>
            <person name="Putra M."/>
            <person name="Sireger I.Z."/>
            <person name="Indrioko S."/>
            <person name="Kosugi Y."/>
            <person name="Izuno A."/>
            <person name="Isagi Y."/>
            <person name="Lee S.L."/>
            <person name="Shimizu K.K."/>
        </authorList>
    </citation>
    <scope>NUCLEOTIDE SEQUENCE [LARGE SCALE GENOMIC DNA]</scope>
    <source>
        <strain evidence="7">214</strain>
    </source>
</reference>
<dbReference type="SMART" id="SM00564">
    <property type="entry name" value="PQQ"/>
    <property type="match status" value="3"/>
</dbReference>
<evidence type="ECO:0000256" key="1">
    <source>
        <dbReference type="ARBA" id="ARBA00001931"/>
    </source>
</evidence>
<proteinExistence type="inferred from homology"/>
<dbReference type="SUPFAM" id="SSF50998">
    <property type="entry name" value="Quinoprotein alcohol dehydrogenase-like"/>
    <property type="match status" value="1"/>
</dbReference>
<keyword evidence="3" id="KW-0560">Oxidoreductase</keyword>
<evidence type="ECO:0000256" key="3">
    <source>
        <dbReference type="ARBA" id="ARBA00023002"/>
    </source>
</evidence>
<dbReference type="Proteomes" id="UP001054252">
    <property type="component" value="Unassembled WGS sequence"/>
</dbReference>
<dbReference type="AlphaFoldDB" id="A0AAV5IGY0"/>
<comment type="similarity">
    <text evidence="2">Belongs to the bacterial PQQ dehydrogenase family.</text>
</comment>
<feature type="domain" description="Pyrrolo-quinoline quinone repeat" evidence="5">
    <location>
        <begin position="227"/>
        <end position="319"/>
    </location>
</feature>
<dbReference type="Gene3D" id="2.140.10.10">
    <property type="entry name" value="Quinoprotein alcohol dehydrogenase-like superfamily"/>
    <property type="match status" value="2"/>
</dbReference>
<feature type="domain" description="Pyrrolo-quinoline quinone repeat" evidence="6">
    <location>
        <begin position="66"/>
        <end position="191"/>
    </location>
</feature>
<evidence type="ECO:0000259" key="5">
    <source>
        <dbReference type="Pfam" id="PF01011"/>
    </source>
</evidence>
<accession>A0AAV5IGY0</accession>
<evidence type="ECO:0000256" key="4">
    <source>
        <dbReference type="SAM" id="SignalP"/>
    </source>
</evidence>
<dbReference type="PANTHER" id="PTHR32303:SF10">
    <property type="entry name" value="OUTER MEMBRANE PROTEIN ASSEMBLY FACTOR BAMB"/>
    <property type="match status" value="1"/>
</dbReference>
<sequence length="342" mass="37694">MCRFKGKSLSPHTLTLKLILNLLLSCDHTNFSAGYSGVLLFLKGMRFAEGETKISPETVRNLQLKWEFYAGRDITATPAIVDGTLYFPSWNGYVYAVNALDGSLIWNLDLKELGLNASGFVSNVNTMVATATPTIADDLVIIGICGPALVIAVERSSGKLVWSTKLDSHALVVIMMSGTYHKGYFYVGTSSLEEELSIEQCCTFRGSFVKLDARSEPTHPDECIEPDIHSESILALDLDTGKIKWYLQIGGYDVWFCACRNLSTLGCLPGPSLDADFGEAPMMLNVFVNGTKLNIVVAVQKSGFAWALDRDNGTLIWSTVSKLDLNFTKHPSFNLDNSYMYF</sequence>
<dbReference type="EMBL" id="BPVZ01000011">
    <property type="protein sequence ID" value="GKU97108.1"/>
    <property type="molecule type" value="Genomic_DNA"/>
</dbReference>
<keyword evidence="4" id="KW-0732">Signal</keyword>
<dbReference type="InterPro" id="IPR018391">
    <property type="entry name" value="PQQ_b-propeller_rpt"/>
</dbReference>
<feature type="chain" id="PRO_5044000119" description="Pyrrolo-quinoline quinone repeat domain-containing protein" evidence="4">
    <location>
        <begin position="26"/>
        <end position="342"/>
    </location>
</feature>
<dbReference type="PANTHER" id="PTHR32303">
    <property type="entry name" value="QUINOPROTEIN ALCOHOL DEHYDROGENASE (CYTOCHROME C)"/>
    <property type="match status" value="1"/>
</dbReference>
<comment type="cofactor">
    <cofactor evidence="1">
        <name>pyrroloquinoline quinone</name>
        <dbReference type="ChEBI" id="CHEBI:58442"/>
    </cofactor>
</comment>
<comment type="caution">
    <text evidence="7">The sequence shown here is derived from an EMBL/GenBank/DDBJ whole genome shotgun (WGS) entry which is preliminary data.</text>
</comment>
<dbReference type="Pfam" id="PF13360">
    <property type="entry name" value="PQQ_2"/>
    <property type="match status" value="1"/>
</dbReference>
<keyword evidence="8" id="KW-1185">Reference proteome</keyword>
<feature type="signal peptide" evidence="4">
    <location>
        <begin position="1"/>
        <end position="25"/>
    </location>
</feature>
<evidence type="ECO:0000313" key="8">
    <source>
        <dbReference type="Proteomes" id="UP001054252"/>
    </source>
</evidence>
<protein>
    <recommendedName>
        <fullName evidence="5 6">Pyrrolo-quinoline quinone repeat domain-containing protein</fullName>
    </recommendedName>
</protein>
<evidence type="ECO:0000313" key="7">
    <source>
        <dbReference type="EMBL" id="GKU97108.1"/>
    </source>
</evidence>
<evidence type="ECO:0000259" key="6">
    <source>
        <dbReference type="Pfam" id="PF13360"/>
    </source>
</evidence>
<gene>
    <name evidence="7" type="ORF">SLEP1_g10288</name>
</gene>
<dbReference type="Pfam" id="PF01011">
    <property type="entry name" value="PQQ"/>
    <property type="match status" value="1"/>
</dbReference>
<name>A0AAV5IGY0_9ROSI</name>
<evidence type="ECO:0000256" key="2">
    <source>
        <dbReference type="ARBA" id="ARBA00008156"/>
    </source>
</evidence>
<dbReference type="InterPro" id="IPR011047">
    <property type="entry name" value="Quinoprotein_ADH-like_sf"/>
</dbReference>
<organism evidence="7 8">
    <name type="scientific">Rubroshorea leprosula</name>
    <dbReference type="NCBI Taxonomy" id="152421"/>
    <lineage>
        <taxon>Eukaryota</taxon>
        <taxon>Viridiplantae</taxon>
        <taxon>Streptophyta</taxon>
        <taxon>Embryophyta</taxon>
        <taxon>Tracheophyta</taxon>
        <taxon>Spermatophyta</taxon>
        <taxon>Magnoliopsida</taxon>
        <taxon>eudicotyledons</taxon>
        <taxon>Gunneridae</taxon>
        <taxon>Pentapetalae</taxon>
        <taxon>rosids</taxon>
        <taxon>malvids</taxon>
        <taxon>Malvales</taxon>
        <taxon>Dipterocarpaceae</taxon>
        <taxon>Rubroshorea</taxon>
    </lineage>
</organism>
<dbReference type="InterPro" id="IPR002372">
    <property type="entry name" value="PQQ_rpt_dom"/>
</dbReference>